<dbReference type="InterPro" id="IPR013083">
    <property type="entry name" value="Znf_RING/FYVE/PHD"/>
</dbReference>
<organism evidence="12 13">
    <name type="scientific">Blyttiomyces helicus</name>
    <dbReference type="NCBI Taxonomy" id="388810"/>
    <lineage>
        <taxon>Eukaryota</taxon>
        <taxon>Fungi</taxon>
        <taxon>Fungi incertae sedis</taxon>
        <taxon>Chytridiomycota</taxon>
        <taxon>Chytridiomycota incertae sedis</taxon>
        <taxon>Chytridiomycetes</taxon>
        <taxon>Chytridiomycetes incertae sedis</taxon>
        <taxon>Blyttiomyces</taxon>
    </lineage>
</organism>
<dbReference type="InterPro" id="IPR001965">
    <property type="entry name" value="Znf_PHD"/>
</dbReference>
<feature type="region of interest" description="Disordered" evidence="10">
    <location>
        <begin position="542"/>
        <end position="567"/>
    </location>
</feature>
<dbReference type="Pfam" id="PF08624">
    <property type="entry name" value="CRC_subunit"/>
    <property type="match status" value="1"/>
</dbReference>
<feature type="domain" description="PHD-type" evidence="11">
    <location>
        <begin position="707"/>
        <end position="757"/>
    </location>
</feature>
<feature type="compositionally biased region" description="Pro residues" evidence="10">
    <location>
        <begin position="1"/>
        <end position="10"/>
    </location>
</feature>
<feature type="compositionally biased region" description="Acidic residues" evidence="10">
    <location>
        <begin position="103"/>
        <end position="144"/>
    </location>
</feature>
<evidence type="ECO:0000256" key="10">
    <source>
        <dbReference type="SAM" id="MobiDB-lite"/>
    </source>
</evidence>
<feature type="non-terminal residue" evidence="12">
    <location>
        <position position="813"/>
    </location>
</feature>
<keyword evidence="5" id="KW-0862">Zinc</keyword>
<dbReference type="InterPro" id="IPR013933">
    <property type="entry name" value="CRC_Rsc7/Swp82"/>
</dbReference>
<feature type="region of interest" description="Disordered" evidence="10">
    <location>
        <begin position="352"/>
        <end position="399"/>
    </location>
</feature>
<reference evidence="13" key="1">
    <citation type="journal article" date="2018" name="Nat. Microbiol.">
        <title>Leveraging single-cell genomics to expand the fungal tree of life.</title>
        <authorList>
            <person name="Ahrendt S.R."/>
            <person name="Quandt C.A."/>
            <person name="Ciobanu D."/>
            <person name="Clum A."/>
            <person name="Salamov A."/>
            <person name="Andreopoulos B."/>
            <person name="Cheng J.F."/>
            <person name="Woyke T."/>
            <person name="Pelin A."/>
            <person name="Henrissat B."/>
            <person name="Reynolds N.K."/>
            <person name="Benny G.L."/>
            <person name="Smith M.E."/>
            <person name="James T.Y."/>
            <person name="Grigoriev I.V."/>
        </authorList>
    </citation>
    <scope>NUCLEOTIDE SEQUENCE [LARGE SCALE GENOMIC DNA]</scope>
</reference>
<keyword evidence="13" id="KW-1185">Reference proteome</keyword>
<evidence type="ECO:0000256" key="3">
    <source>
        <dbReference type="ARBA" id="ARBA00022737"/>
    </source>
</evidence>
<dbReference type="PANTHER" id="PTHR45888:SF4">
    <property type="entry name" value="PHD FINGER PROTEIN 10"/>
    <property type="match status" value="1"/>
</dbReference>
<keyword evidence="2" id="KW-0479">Metal-binding</keyword>
<keyword evidence="6" id="KW-0805">Transcription regulation</keyword>
<feature type="region of interest" description="Disordered" evidence="10">
    <location>
        <begin position="33"/>
        <end position="242"/>
    </location>
</feature>
<dbReference type="SMART" id="SM00249">
    <property type="entry name" value="PHD"/>
    <property type="match status" value="2"/>
</dbReference>
<evidence type="ECO:0000256" key="9">
    <source>
        <dbReference type="PROSITE-ProRule" id="PRU00146"/>
    </source>
</evidence>
<dbReference type="SUPFAM" id="SSF57903">
    <property type="entry name" value="FYVE/PHD zinc finger"/>
    <property type="match status" value="2"/>
</dbReference>
<proteinExistence type="predicted"/>
<evidence type="ECO:0000313" key="12">
    <source>
        <dbReference type="EMBL" id="RKO90092.1"/>
    </source>
</evidence>
<feature type="compositionally biased region" description="Polar residues" evidence="10">
    <location>
        <begin position="68"/>
        <end position="84"/>
    </location>
</feature>
<evidence type="ECO:0000256" key="4">
    <source>
        <dbReference type="ARBA" id="ARBA00022771"/>
    </source>
</evidence>
<dbReference type="PANTHER" id="PTHR45888">
    <property type="entry name" value="HL01030P-RELATED"/>
    <property type="match status" value="1"/>
</dbReference>
<evidence type="ECO:0000256" key="6">
    <source>
        <dbReference type="ARBA" id="ARBA00023015"/>
    </source>
</evidence>
<evidence type="ECO:0000256" key="5">
    <source>
        <dbReference type="ARBA" id="ARBA00022833"/>
    </source>
</evidence>
<name>A0A4P9WCN6_9FUNG</name>
<comment type="subcellular location">
    <subcellularLocation>
        <location evidence="1">Nucleus</location>
    </subcellularLocation>
</comment>
<dbReference type="Pfam" id="PF00628">
    <property type="entry name" value="PHD"/>
    <property type="match status" value="1"/>
</dbReference>
<keyword evidence="8" id="KW-0539">Nucleus</keyword>
<feature type="compositionally biased region" description="Acidic residues" evidence="10">
    <location>
        <begin position="368"/>
        <end position="379"/>
    </location>
</feature>
<keyword evidence="3" id="KW-0677">Repeat</keyword>
<protein>
    <submittedName>
        <fullName evidence="12">Chromatin remodelling complex Rsc7/Swp82 subunit-domain-containing protein</fullName>
    </submittedName>
</protein>
<evidence type="ECO:0000256" key="8">
    <source>
        <dbReference type="ARBA" id="ARBA00023242"/>
    </source>
</evidence>
<feature type="compositionally biased region" description="Pro residues" evidence="10">
    <location>
        <begin position="549"/>
        <end position="562"/>
    </location>
</feature>
<dbReference type="Proteomes" id="UP000269721">
    <property type="component" value="Unassembled WGS sequence"/>
</dbReference>
<evidence type="ECO:0000256" key="1">
    <source>
        <dbReference type="ARBA" id="ARBA00004123"/>
    </source>
</evidence>
<evidence type="ECO:0000256" key="2">
    <source>
        <dbReference type="ARBA" id="ARBA00022723"/>
    </source>
</evidence>
<sequence length="813" mass="87392">MSEPPSPPPAGRVANLSRARQAGRKQGWFLFWDSGVLKGEDATPRSGRKRRGSPSPGVSELEPDSAPGTPSASSRRGRSNAPSDSSAVRKSARARKSRTVLDFDMDLDMDVDSAETPDTGAPDDGDNNASSSDDDDEDNEEEQIDTAVEKTEDGADAVPDPKPPRRQRKKKSGAEDGEGAPESPKNPDGSVKKKRGRPAKYPRGPDGLPIKPTKEGEGDADPDAGGPLGGEDIETEWDPKGEMKITKDGVLLGGREFRIRTYVLPRHPTRHYMLTVDISKTLQFRDTYIFFLKNPHIARVTGTEEDKQYLREMGVLPAQLRARALSLATARSIFRNFGFKCIKRGRSVRDDYWVGDREEPPPSPAYVEPDEDDDDEDEAVPNAPGGAGSGIGAALGPRDAGGPTGLGANWVLVNTNTIPAAITRDDYMFRAATAAAEFNRRLLVNRQRTFLDVHTNIEQVPGLTQPTHVVVDRLVSAARVPADDMSSSPASPVVDGLAVLGRAAAPDGVWTPLADDPDAEKYPVAIVNGQYQGVFPIFRHRFPETEGAPPRPPPGADQPPAPGAGNTFIPFNVAVSSLPQMPTAYAEAPTIDPEPQGRTKYVECGEITRGGTRCKRPVVRAGESCVYHLKIGDGLQPAAGDPGSPPPTPTICDHCHSSTAPPGSKTPPTLLLTCATCRTQHHPACLDLDGAALVTKMQTYPWHCGSCKICTSCNRAGDDDRLMLCEMCDRGCHTYCAVPPLDQAPEGDWICSECAVCQSCRRRPTATEPDISWKQVVVSPSAADPFAALGVYVCTYCAECHGSFEGGRFCPMC</sequence>
<gene>
    <name evidence="12" type="ORF">BDK51DRAFT_28439</name>
</gene>
<dbReference type="PROSITE" id="PS50016">
    <property type="entry name" value="ZF_PHD_2"/>
    <property type="match status" value="1"/>
</dbReference>
<feature type="region of interest" description="Disordered" evidence="10">
    <location>
        <begin position="1"/>
        <end position="20"/>
    </location>
</feature>
<dbReference type="Gene3D" id="3.30.40.10">
    <property type="entry name" value="Zinc/RING finger domain, C3HC4 (zinc finger)"/>
    <property type="match status" value="1"/>
</dbReference>
<evidence type="ECO:0000256" key="7">
    <source>
        <dbReference type="ARBA" id="ARBA00023163"/>
    </source>
</evidence>
<evidence type="ECO:0000259" key="11">
    <source>
        <dbReference type="PROSITE" id="PS50016"/>
    </source>
</evidence>
<keyword evidence="4 9" id="KW-0863">Zinc-finger</keyword>
<keyword evidence="7" id="KW-0804">Transcription</keyword>
<dbReference type="InterPro" id="IPR011011">
    <property type="entry name" value="Znf_FYVE_PHD"/>
</dbReference>
<dbReference type="OrthoDB" id="787137at2759"/>
<dbReference type="InterPro" id="IPR019787">
    <property type="entry name" value="Znf_PHD-finger"/>
</dbReference>
<dbReference type="GO" id="GO:0008270">
    <property type="term" value="F:zinc ion binding"/>
    <property type="evidence" value="ECO:0007669"/>
    <property type="project" value="UniProtKB-KW"/>
</dbReference>
<dbReference type="EMBL" id="KZ995728">
    <property type="protein sequence ID" value="RKO90092.1"/>
    <property type="molecule type" value="Genomic_DNA"/>
</dbReference>
<accession>A0A4P9WCN6</accession>
<dbReference type="AlphaFoldDB" id="A0A4P9WCN6"/>
<evidence type="ECO:0000313" key="13">
    <source>
        <dbReference type="Proteomes" id="UP000269721"/>
    </source>
</evidence>
<dbReference type="GO" id="GO:0005634">
    <property type="term" value="C:nucleus"/>
    <property type="evidence" value="ECO:0007669"/>
    <property type="project" value="UniProtKB-SubCell"/>
</dbReference>